<keyword evidence="2" id="KW-0479">Metal-binding</keyword>
<protein>
    <submittedName>
        <fullName evidence="5">Hydroxymethylglutaryl-CoA lyase</fullName>
    </submittedName>
</protein>
<accession>K2PM43</accession>
<dbReference type="GO" id="GO:0006552">
    <property type="term" value="P:L-leucine catabolic process"/>
    <property type="evidence" value="ECO:0007669"/>
    <property type="project" value="TreeGrafter"/>
</dbReference>
<name>K2PM43_9HYPH</name>
<dbReference type="PATRIC" id="fig|1231190.3.peg.2345"/>
<dbReference type="PANTHER" id="PTHR42738:SF7">
    <property type="entry name" value="HYDROXYMETHYLGLUTARYL-COA LYASE"/>
    <property type="match status" value="1"/>
</dbReference>
<dbReference type="STRING" id="721133.SAMN05216176_107250"/>
<evidence type="ECO:0000259" key="4">
    <source>
        <dbReference type="PROSITE" id="PS50991"/>
    </source>
</evidence>
<dbReference type="InterPro" id="IPR013785">
    <property type="entry name" value="Aldolase_TIM"/>
</dbReference>
<dbReference type="AlphaFoldDB" id="K2PM43"/>
<dbReference type="GO" id="GO:0046951">
    <property type="term" value="P:ketone body biosynthetic process"/>
    <property type="evidence" value="ECO:0007669"/>
    <property type="project" value="TreeGrafter"/>
</dbReference>
<proteinExistence type="inferred from homology"/>
<dbReference type="NCBIfam" id="NF004283">
    <property type="entry name" value="PRK05692.1"/>
    <property type="match status" value="1"/>
</dbReference>
<evidence type="ECO:0000313" key="6">
    <source>
        <dbReference type="Proteomes" id="UP000007374"/>
    </source>
</evidence>
<gene>
    <name evidence="5" type="ORF">NA8A_11255</name>
</gene>
<dbReference type="CDD" id="cd07938">
    <property type="entry name" value="DRE_TIM_HMGL"/>
    <property type="match status" value="1"/>
</dbReference>
<dbReference type="eggNOG" id="COG0119">
    <property type="taxonomic scope" value="Bacteria"/>
</dbReference>
<dbReference type="RefSeq" id="WP_009450409.1">
    <property type="nucleotide sequence ID" value="NZ_AMSI01000007.1"/>
</dbReference>
<sequence length="298" mass="31282">MSGRVSIVEVGPRDGLQARREPVETAARVELIGMLRRAGIQRMEVGAFVSPQRVPRMADTAQVMEATGSRDRPGDMVLVANMRGLEQALEARARAIAVFTAASDAFAERNIGSTVSASLERFAPIVAQARDEGLFVRGYISTITDCPYAGRIEPDRVASVAKALRGMGCCEIALGETLGKATPVRIAAVVEAVARHVPMEGIAAHFHDTYGMGVANVWEAVRLGVRTLDAAAGGLGGCPFAPGAAGNVATEDVVYLLEEQGFDTGIAMAGLLEAVRFCRDGLGIAPSSRVFKALGASL</sequence>
<dbReference type="FunFam" id="3.20.20.70:FF:000071">
    <property type="entry name" value="Hydroxymethylglutaryl-CoA lyase"/>
    <property type="match status" value="1"/>
</dbReference>
<dbReference type="SUPFAM" id="SSF51569">
    <property type="entry name" value="Aldolase"/>
    <property type="match status" value="1"/>
</dbReference>
<dbReference type="PROSITE" id="PS50991">
    <property type="entry name" value="PYR_CT"/>
    <property type="match status" value="1"/>
</dbReference>
<keyword evidence="3 5" id="KW-0456">Lyase</keyword>
<reference evidence="5 6" key="1">
    <citation type="journal article" date="2012" name="J. Bacteriol.">
        <title>Genome Sequence of Nitratireductor indicus Type Strain C115.</title>
        <authorList>
            <person name="Lai Q."/>
            <person name="Li G."/>
            <person name="Yu Z."/>
            <person name="Shao Z."/>
        </authorList>
    </citation>
    <scope>NUCLEOTIDE SEQUENCE [LARGE SCALE GENOMIC DNA]</scope>
    <source>
        <strain evidence="5 6">C115</strain>
    </source>
</reference>
<evidence type="ECO:0000256" key="1">
    <source>
        <dbReference type="ARBA" id="ARBA00009405"/>
    </source>
</evidence>
<evidence type="ECO:0000313" key="5">
    <source>
        <dbReference type="EMBL" id="EKF42122.1"/>
    </source>
</evidence>
<evidence type="ECO:0000256" key="3">
    <source>
        <dbReference type="ARBA" id="ARBA00023239"/>
    </source>
</evidence>
<comment type="similarity">
    <text evidence="1">Belongs to the HMG-CoA lyase family.</text>
</comment>
<dbReference type="Proteomes" id="UP000007374">
    <property type="component" value="Unassembled WGS sequence"/>
</dbReference>
<dbReference type="GO" id="GO:0046872">
    <property type="term" value="F:metal ion binding"/>
    <property type="evidence" value="ECO:0007669"/>
    <property type="project" value="UniProtKB-KW"/>
</dbReference>
<dbReference type="Pfam" id="PF00682">
    <property type="entry name" value="HMGL-like"/>
    <property type="match status" value="1"/>
</dbReference>
<evidence type="ECO:0000256" key="2">
    <source>
        <dbReference type="ARBA" id="ARBA00022723"/>
    </source>
</evidence>
<dbReference type="EMBL" id="AMSI01000007">
    <property type="protein sequence ID" value="EKF42122.1"/>
    <property type="molecule type" value="Genomic_DNA"/>
</dbReference>
<comment type="caution">
    <text evidence="5">The sequence shown here is derived from an EMBL/GenBank/DDBJ whole genome shotgun (WGS) entry which is preliminary data.</text>
</comment>
<dbReference type="InterPro" id="IPR043594">
    <property type="entry name" value="HMGL"/>
</dbReference>
<feature type="domain" description="Pyruvate carboxyltransferase" evidence="4">
    <location>
        <begin position="5"/>
        <end position="272"/>
    </location>
</feature>
<organism evidence="5 6">
    <name type="scientific">Nitratireductor indicus C115</name>
    <dbReference type="NCBI Taxonomy" id="1231190"/>
    <lineage>
        <taxon>Bacteria</taxon>
        <taxon>Pseudomonadati</taxon>
        <taxon>Pseudomonadota</taxon>
        <taxon>Alphaproteobacteria</taxon>
        <taxon>Hyphomicrobiales</taxon>
        <taxon>Phyllobacteriaceae</taxon>
        <taxon>Nitratireductor</taxon>
    </lineage>
</organism>
<dbReference type="PANTHER" id="PTHR42738">
    <property type="entry name" value="HYDROXYMETHYLGLUTARYL-COA LYASE"/>
    <property type="match status" value="1"/>
</dbReference>
<dbReference type="OrthoDB" id="9784013at2"/>
<keyword evidence="6" id="KW-1185">Reference proteome</keyword>
<dbReference type="GO" id="GO:0004419">
    <property type="term" value="F:hydroxymethylglutaryl-CoA lyase activity"/>
    <property type="evidence" value="ECO:0007669"/>
    <property type="project" value="TreeGrafter"/>
</dbReference>
<dbReference type="Gene3D" id="3.20.20.70">
    <property type="entry name" value="Aldolase class I"/>
    <property type="match status" value="1"/>
</dbReference>
<dbReference type="InterPro" id="IPR000891">
    <property type="entry name" value="PYR_CT"/>
</dbReference>